<proteinExistence type="predicted"/>
<accession>A0A1N6CLY8</accession>
<organism evidence="2 3">
    <name type="scientific">Parasphingorhabdus marina DSM 22363</name>
    <dbReference type="NCBI Taxonomy" id="1123272"/>
    <lineage>
        <taxon>Bacteria</taxon>
        <taxon>Pseudomonadati</taxon>
        <taxon>Pseudomonadota</taxon>
        <taxon>Alphaproteobacteria</taxon>
        <taxon>Sphingomonadales</taxon>
        <taxon>Sphingomonadaceae</taxon>
        <taxon>Parasphingorhabdus</taxon>
    </lineage>
</organism>
<evidence type="ECO:0000313" key="3">
    <source>
        <dbReference type="Proteomes" id="UP000185192"/>
    </source>
</evidence>
<keyword evidence="1" id="KW-0812">Transmembrane</keyword>
<feature type="transmembrane region" description="Helical" evidence="1">
    <location>
        <begin position="21"/>
        <end position="43"/>
    </location>
</feature>
<name>A0A1N6CLY8_9SPHN</name>
<feature type="transmembrane region" description="Helical" evidence="1">
    <location>
        <begin position="63"/>
        <end position="86"/>
    </location>
</feature>
<protein>
    <submittedName>
        <fullName evidence="2">Uncharacterized protein</fullName>
    </submittedName>
</protein>
<gene>
    <name evidence="2" type="ORF">SAMN02745824_0070</name>
</gene>
<feature type="transmembrane region" description="Helical" evidence="1">
    <location>
        <begin position="93"/>
        <end position="111"/>
    </location>
</feature>
<dbReference type="RefSeq" id="WP_074203195.1">
    <property type="nucleotide sequence ID" value="NZ_FSQW01000001.1"/>
</dbReference>
<dbReference type="STRING" id="1123272.SAMN02745824_0070"/>
<keyword evidence="1" id="KW-1133">Transmembrane helix</keyword>
<feature type="transmembrane region" description="Helical" evidence="1">
    <location>
        <begin position="193"/>
        <end position="211"/>
    </location>
</feature>
<evidence type="ECO:0000313" key="2">
    <source>
        <dbReference type="EMBL" id="SIN59542.1"/>
    </source>
</evidence>
<sequence>MFIGHFAPAMVAATHPKAPGLGTLFVAGQLVDFGFFGLALLGIEKFRIVPGTTVMNPLDLYHMPYTHSLLGSGIWALAFGLLIWMITRNRTGAIIGGLVVLSHWLLDLLVHAPDLTLTGAPPMLGLGLWNYPAITMPLELILTFGALAFFVSRTRSTSPRSRLALVLLAVLLAFLQIYNWFGPEPETADAAMMITALIAFALAAAAAAFVARTRTLKTA</sequence>
<keyword evidence="3" id="KW-1185">Reference proteome</keyword>
<keyword evidence="1" id="KW-0472">Membrane</keyword>
<feature type="transmembrane region" description="Helical" evidence="1">
    <location>
        <begin position="131"/>
        <end position="151"/>
    </location>
</feature>
<dbReference type="AlphaFoldDB" id="A0A1N6CLY8"/>
<dbReference type="EMBL" id="FSQW01000001">
    <property type="protein sequence ID" value="SIN59542.1"/>
    <property type="molecule type" value="Genomic_DNA"/>
</dbReference>
<evidence type="ECO:0000256" key="1">
    <source>
        <dbReference type="SAM" id="Phobius"/>
    </source>
</evidence>
<reference evidence="3" key="1">
    <citation type="submission" date="2016-11" db="EMBL/GenBank/DDBJ databases">
        <authorList>
            <person name="Varghese N."/>
            <person name="Submissions S."/>
        </authorList>
    </citation>
    <scope>NUCLEOTIDE SEQUENCE [LARGE SCALE GENOMIC DNA]</scope>
    <source>
        <strain evidence="3">DSM 22363</strain>
    </source>
</reference>
<feature type="transmembrane region" description="Helical" evidence="1">
    <location>
        <begin position="163"/>
        <end position="181"/>
    </location>
</feature>
<dbReference type="Proteomes" id="UP000185192">
    <property type="component" value="Unassembled WGS sequence"/>
</dbReference>
<dbReference type="OrthoDB" id="327431at2"/>